<accession>U4TZT1</accession>
<dbReference type="EMBL" id="KB631923">
    <property type="protein sequence ID" value="ERL87134.1"/>
    <property type="molecule type" value="Genomic_DNA"/>
</dbReference>
<dbReference type="AlphaFoldDB" id="U4TZT1"/>
<proteinExistence type="predicted"/>
<protein>
    <submittedName>
        <fullName evidence="1">Uncharacterized protein</fullName>
    </submittedName>
</protein>
<evidence type="ECO:0000313" key="2">
    <source>
        <dbReference type="Proteomes" id="UP000030742"/>
    </source>
</evidence>
<organism evidence="1 2">
    <name type="scientific">Dendroctonus ponderosae</name>
    <name type="common">Mountain pine beetle</name>
    <dbReference type="NCBI Taxonomy" id="77166"/>
    <lineage>
        <taxon>Eukaryota</taxon>
        <taxon>Metazoa</taxon>
        <taxon>Ecdysozoa</taxon>
        <taxon>Arthropoda</taxon>
        <taxon>Hexapoda</taxon>
        <taxon>Insecta</taxon>
        <taxon>Pterygota</taxon>
        <taxon>Neoptera</taxon>
        <taxon>Endopterygota</taxon>
        <taxon>Coleoptera</taxon>
        <taxon>Polyphaga</taxon>
        <taxon>Cucujiformia</taxon>
        <taxon>Curculionidae</taxon>
        <taxon>Scolytinae</taxon>
        <taxon>Dendroctonus</taxon>
    </lineage>
</organism>
<sequence length="223" mass="24511">MGPFAHRGGAFDNMTAQLANLPITHIVTLIANSTNRELNFLTASLVLPGNGLDRLHLLLELLHFGAAAQHHRNKVVIVHQGGVLRLLHLRLKEAQHGRNVLAADMQQSLRGCAKQHQSGQVKNSGRVFAPLQLLQKVQFDAQHPRSVLLLVDFPQEDAAGVQRRIQGASKFLQTGAAERFEQRQQRRIVGVLAKEFQLFIGGERADVQFGAAVSDGEAQELGH</sequence>
<evidence type="ECO:0000313" key="1">
    <source>
        <dbReference type="EMBL" id="ERL87134.1"/>
    </source>
</evidence>
<name>U4TZT1_DENPD</name>
<dbReference type="Proteomes" id="UP000030742">
    <property type="component" value="Unassembled WGS sequence"/>
</dbReference>
<gene>
    <name evidence="1" type="ORF">D910_04534</name>
</gene>
<reference evidence="1 2" key="1">
    <citation type="journal article" date="2013" name="Genome Biol.">
        <title>Draft genome of the mountain pine beetle, Dendroctonus ponderosae Hopkins, a major forest pest.</title>
        <authorList>
            <person name="Keeling C.I."/>
            <person name="Yuen M.M."/>
            <person name="Liao N.Y."/>
            <person name="Docking T.R."/>
            <person name="Chan S.K."/>
            <person name="Taylor G.A."/>
            <person name="Palmquist D.L."/>
            <person name="Jackman S.D."/>
            <person name="Nguyen A."/>
            <person name="Li M."/>
            <person name="Henderson H."/>
            <person name="Janes J.K."/>
            <person name="Zhao Y."/>
            <person name="Pandoh P."/>
            <person name="Moore R."/>
            <person name="Sperling F.A."/>
            <person name="Huber D.P."/>
            <person name="Birol I."/>
            <person name="Jones S.J."/>
            <person name="Bohlmann J."/>
        </authorList>
    </citation>
    <scope>NUCLEOTIDE SEQUENCE</scope>
</reference>